<name>A0A8J7YAJ2_9EURY</name>
<dbReference type="InterPro" id="IPR036237">
    <property type="entry name" value="Xyl_isomerase-like_sf"/>
</dbReference>
<dbReference type="Pfam" id="PF01261">
    <property type="entry name" value="AP_endonuc_2"/>
    <property type="match status" value="1"/>
</dbReference>
<dbReference type="SUPFAM" id="SSF51658">
    <property type="entry name" value="Xylose isomerase-like"/>
    <property type="match status" value="1"/>
</dbReference>
<keyword evidence="2" id="KW-0413">Isomerase</keyword>
<dbReference type="Gene3D" id="3.20.20.150">
    <property type="entry name" value="Divalent-metal-dependent TIM barrel enzymes"/>
    <property type="match status" value="1"/>
</dbReference>
<dbReference type="PANTHER" id="PTHR12110">
    <property type="entry name" value="HYDROXYPYRUVATE ISOMERASE"/>
    <property type="match status" value="1"/>
</dbReference>
<keyword evidence="3" id="KW-1185">Reference proteome</keyword>
<gene>
    <name evidence="2" type="ORF">KTS45_10940</name>
</gene>
<dbReference type="InterPro" id="IPR013022">
    <property type="entry name" value="Xyl_isomerase-like_TIM-brl"/>
</dbReference>
<comment type="caution">
    <text evidence="2">The sequence shown here is derived from an EMBL/GenBank/DDBJ whole genome shotgun (WGS) entry which is preliminary data.</text>
</comment>
<reference evidence="2 3" key="1">
    <citation type="submission" date="2021-06" db="EMBL/GenBank/DDBJ databases">
        <title>New haloarchaea isolates fom saline soil.</title>
        <authorList>
            <person name="Duran-Viseras A."/>
            <person name="Sanchez-Porro C.S."/>
            <person name="Ventosa A."/>
        </authorList>
    </citation>
    <scope>NUCLEOTIDE SEQUENCE [LARGE SCALE GENOMIC DNA]</scope>
    <source>
        <strain evidence="2 3">JCM 183640</strain>
    </source>
</reference>
<dbReference type="Proteomes" id="UP000766550">
    <property type="component" value="Unassembled WGS sequence"/>
</dbReference>
<evidence type="ECO:0000259" key="1">
    <source>
        <dbReference type="Pfam" id="PF01261"/>
    </source>
</evidence>
<dbReference type="OrthoDB" id="165864at2157"/>
<dbReference type="EMBL" id="JAHQXF010000002">
    <property type="protein sequence ID" value="MBV0924714.1"/>
    <property type="molecule type" value="Genomic_DNA"/>
</dbReference>
<dbReference type="RefSeq" id="WP_162319265.1">
    <property type="nucleotide sequence ID" value="NZ_JAHQXF010000002.1"/>
</dbReference>
<proteinExistence type="predicted"/>
<sequence>MRTAIQLWTLRNVDAPLSALFHRLATAGYEGVEFAGLGDSSERTQLLDAAGLLPVGVHVDADELRADPAAINGDLETLDAPYAVVPYLDDDHFADAAAVDETAATLDRIARDLDRPLLYHNHVHEFVPVGDETAFDRLIERTTVGFELDAGWAQAAGRDPVSLLRKLDGRAPVVHLKDVTVDGDPTDLGEGVVDLPAVVAAAREAGTDWLVFEYDDPDDPLAAMERGIEAMDRLLAEA</sequence>
<organism evidence="2 3">
    <name type="scientific">Haloarcula limicola</name>
    <dbReference type="NCBI Taxonomy" id="1429915"/>
    <lineage>
        <taxon>Archaea</taxon>
        <taxon>Methanobacteriati</taxon>
        <taxon>Methanobacteriota</taxon>
        <taxon>Stenosarchaea group</taxon>
        <taxon>Halobacteria</taxon>
        <taxon>Halobacteriales</taxon>
        <taxon>Haloarculaceae</taxon>
        <taxon>Haloarcula</taxon>
    </lineage>
</organism>
<dbReference type="AlphaFoldDB" id="A0A8J7YAJ2"/>
<dbReference type="GO" id="GO:0016853">
    <property type="term" value="F:isomerase activity"/>
    <property type="evidence" value="ECO:0007669"/>
    <property type="project" value="UniProtKB-KW"/>
</dbReference>
<protein>
    <submittedName>
        <fullName evidence="2">Sugar phosphate isomerase/epimerase</fullName>
    </submittedName>
</protein>
<feature type="domain" description="Xylose isomerase-like TIM barrel" evidence="1">
    <location>
        <begin position="97"/>
        <end position="233"/>
    </location>
</feature>
<evidence type="ECO:0000313" key="2">
    <source>
        <dbReference type="EMBL" id="MBV0924714.1"/>
    </source>
</evidence>
<accession>A0A8J7YAJ2</accession>
<dbReference type="InterPro" id="IPR050312">
    <property type="entry name" value="IolE/XylAMocC-like"/>
</dbReference>
<dbReference type="PANTHER" id="PTHR12110:SF41">
    <property type="entry name" value="INOSOSE DEHYDRATASE"/>
    <property type="match status" value="1"/>
</dbReference>
<evidence type="ECO:0000313" key="3">
    <source>
        <dbReference type="Proteomes" id="UP000766550"/>
    </source>
</evidence>